<gene>
    <name evidence="1" type="ORF">HNQ75_000390</name>
</gene>
<name>A0A7W9YUE2_9HYPH</name>
<dbReference type="Proteomes" id="UP000535501">
    <property type="component" value="Unassembled WGS sequence"/>
</dbReference>
<dbReference type="AlphaFoldDB" id="A0A7W9YUE2"/>
<sequence length="58" mass="6072">MTSSALSGLLSRRIDSPMTMTGAIMSDRFAARCTAAGATVLAPLSLLSLDLTRGCRVR</sequence>
<keyword evidence="2" id="KW-1185">Reference proteome</keyword>
<proteinExistence type="predicted"/>
<comment type="caution">
    <text evidence="1">The sequence shown here is derived from an EMBL/GenBank/DDBJ whole genome shotgun (WGS) entry which is preliminary data.</text>
</comment>
<reference evidence="1 2" key="1">
    <citation type="submission" date="2020-08" db="EMBL/GenBank/DDBJ databases">
        <title>Genomic Encyclopedia of Type Strains, Phase IV (KMG-IV): sequencing the most valuable type-strain genomes for metagenomic binning, comparative biology and taxonomic classification.</title>
        <authorList>
            <person name="Goeker M."/>
        </authorList>
    </citation>
    <scope>NUCLEOTIDE SEQUENCE [LARGE SCALE GENOMIC DNA]</scope>
    <source>
        <strain evidence="1 2">DSM 102134</strain>
    </source>
</reference>
<evidence type="ECO:0000313" key="1">
    <source>
        <dbReference type="EMBL" id="MBB6178447.1"/>
    </source>
</evidence>
<evidence type="ECO:0000313" key="2">
    <source>
        <dbReference type="Proteomes" id="UP000535501"/>
    </source>
</evidence>
<dbReference type="EMBL" id="JACHEJ010000001">
    <property type="protein sequence ID" value="MBB6178447.1"/>
    <property type="molecule type" value="Genomic_DNA"/>
</dbReference>
<organism evidence="1 2">
    <name type="scientific">Pseudorhizobium flavum</name>
    <dbReference type="NCBI Taxonomy" id="1335061"/>
    <lineage>
        <taxon>Bacteria</taxon>
        <taxon>Pseudomonadati</taxon>
        <taxon>Pseudomonadota</taxon>
        <taxon>Alphaproteobacteria</taxon>
        <taxon>Hyphomicrobiales</taxon>
        <taxon>Rhizobiaceae</taxon>
        <taxon>Rhizobium/Agrobacterium group</taxon>
        <taxon>Pseudorhizobium</taxon>
    </lineage>
</organism>
<protein>
    <submittedName>
        <fullName evidence="1">Uncharacterized protein</fullName>
    </submittedName>
</protein>
<accession>A0A7W9YUE2</accession>